<comment type="similarity">
    <text evidence="2 7">Belongs to the major facilitator superfamily. Sugar transporter (TC 2.A.1.1) family.</text>
</comment>
<dbReference type="PROSITE" id="PS50850">
    <property type="entry name" value="MFS"/>
    <property type="match status" value="1"/>
</dbReference>
<keyword evidence="6 9" id="KW-0472">Membrane</keyword>
<evidence type="ECO:0000256" key="8">
    <source>
        <dbReference type="SAM" id="MobiDB-lite"/>
    </source>
</evidence>
<dbReference type="InterPro" id="IPR003663">
    <property type="entry name" value="Sugar/inositol_transpt"/>
</dbReference>
<dbReference type="Proteomes" id="UP000053732">
    <property type="component" value="Unassembled WGS sequence"/>
</dbReference>
<dbReference type="InterPro" id="IPR020846">
    <property type="entry name" value="MFS_dom"/>
</dbReference>
<evidence type="ECO:0000256" key="3">
    <source>
        <dbReference type="ARBA" id="ARBA00022448"/>
    </source>
</evidence>
<evidence type="ECO:0000313" key="12">
    <source>
        <dbReference type="Proteomes" id="UP000053732"/>
    </source>
</evidence>
<feature type="transmembrane region" description="Helical" evidence="9">
    <location>
        <begin position="165"/>
        <end position="186"/>
    </location>
</feature>
<dbReference type="AlphaFoldDB" id="A0A0G4NTS4"/>
<keyword evidence="4 9" id="KW-0812">Transmembrane</keyword>
<dbReference type="EMBL" id="HG793134">
    <property type="protein sequence ID" value="CRL17496.1"/>
    <property type="molecule type" value="Genomic_DNA"/>
</dbReference>
<protein>
    <submittedName>
        <fullName evidence="11">Sugar/inositol transporter</fullName>
    </submittedName>
</protein>
<feature type="domain" description="Major facilitator superfamily (MFS) profile" evidence="10">
    <location>
        <begin position="36"/>
        <end position="521"/>
    </location>
</feature>
<dbReference type="InterPro" id="IPR050360">
    <property type="entry name" value="MFS_Sugar_Transporters"/>
</dbReference>
<feature type="transmembrane region" description="Helical" evidence="9">
    <location>
        <begin position="107"/>
        <end position="125"/>
    </location>
</feature>
<dbReference type="PANTHER" id="PTHR48022:SF2">
    <property type="entry name" value="PLASTIDIC GLUCOSE TRANSPORTER 4"/>
    <property type="match status" value="1"/>
</dbReference>
<sequence length="591" mass="64027">MVAPLAGETAISAKRAELSGKNGFKGLLSNKKTTCIGLFASLGGLVYGYNQGMFAQVLTMPAFQAATQDYAKETGIKQGMLTSILELGAWVGTLANGYLADALGRRLTVLVAVAVFCVGVIVQACTENKDFVFGGRFVTGLGVGSLSMVVPLYNAELAPPEIRGSLVAVQQLAITFGIMVSFWIGYGTNYIGGTGATQSDAAWLVPVCIQILPAVILAVGMMMFMPQSPRHLMNTGREEECLQTLARLRNAPPDDLLVRIEFLEIKSLYLFERETAAEKYPDWQDDSFSSRFKIGLHDYMSLITDKSLFKRTATACMVMVFQQWNGINAINYYAPFIFKEMHLGGNTISLLATGVVGIFEFVFTIPAVLWVDKIGRKKILIAGAIGMASCHFIVAGIIGAYQGSFEEHTAAGWVAIVFVWIFIINFAYSWGTCKFLAGRDSADHRSTAGPVAWIVTSEVFPLSMRAKGVSIGGSSNWLNNFAVGTATSPFLQKSNFGAFIFFGCITTVAVFYVIFLVPETKGRTLEEMDELFGSVGLAAADSGRKQRIEREIGLLALVGAEPADEKHTEAGMDDSKVEVSKHEDVVSSPRD</sequence>
<feature type="transmembrane region" description="Helical" evidence="9">
    <location>
        <begin position="496"/>
        <end position="517"/>
    </location>
</feature>
<dbReference type="PANTHER" id="PTHR48022">
    <property type="entry name" value="PLASTIDIC GLUCOSE TRANSPORTER 4"/>
    <property type="match status" value="1"/>
</dbReference>
<feature type="transmembrane region" description="Helical" evidence="9">
    <location>
        <begin position="410"/>
        <end position="430"/>
    </location>
</feature>
<keyword evidence="12" id="KW-1185">Reference proteome</keyword>
<gene>
    <name evidence="11" type="ORF">PCAMFM013_S001g000456</name>
</gene>
<dbReference type="NCBIfam" id="TIGR00879">
    <property type="entry name" value="SP"/>
    <property type="match status" value="1"/>
</dbReference>
<dbReference type="FunFam" id="1.20.1250.20:FF:000134">
    <property type="entry name" value="MFS sugar transporter protein"/>
    <property type="match status" value="1"/>
</dbReference>
<dbReference type="Pfam" id="PF00083">
    <property type="entry name" value="Sugar_tr"/>
    <property type="match status" value="2"/>
</dbReference>
<feature type="transmembrane region" description="Helical" evidence="9">
    <location>
        <begin position="379"/>
        <end position="398"/>
    </location>
</feature>
<feature type="transmembrane region" description="Helical" evidence="9">
    <location>
        <begin position="131"/>
        <end position="153"/>
    </location>
</feature>
<evidence type="ECO:0000259" key="10">
    <source>
        <dbReference type="PROSITE" id="PS50850"/>
    </source>
</evidence>
<evidence type="ECO:0000256" key="7">
    <source>
        <dbReference type="RuleBase" id="RU003346"/>
    </source>
</evidence>
<evidence type="ECO:0000256" key="6">
    <source>
        <dbReference type="ARBA" id="ARBA00023136"/>
    </source>
</evidence>
<accession>A0A0G4NTS4</accession>
<reference evidence="11 12" key="1">
    <citation type="journal article" date="2014" name="Nat. Commun.">
        <title>Multiple recent horizontal transfers of a large genomic region in cheese making fungi.</title>
        <authorList>
            <person name="Cheeseman K."/>
            <person name="Ropars J."/>
            <person name="Renault P."/>
            <person name="Dupont J."/>
            <person name="Gouzy J."/>
            <person name="Branca A."/>
            <person name="Abraham A.L."/>
            <person name="Ceppi M."/>
            <person name="Conseiller E."/>
            <person name="Debuchy R."/>
            <person name="Malagnac F."/>
            <person name="Goarin A."/>
            <person name="Silar P."/>
            <person name="Lacoste S."/>
            <person name="Sallet E."/>
            <person name="Bensimon A."/>
            <person name="Giraud T."/>
            <person name="Brygoo Y."/>
        </authorList>
    </citation>
    <scope>NUCLEOTIDE SEQUENCE [LARGE SCALE GENOMIC DNA]</scope>
    <source>
        <strain evidence="12">FM 013</strain>
    </source>
</reference>
<evidence type="ECO:0000313" key="11">
    <source>
        <dbReference type="EMBL" id="CRL17496.1"/>
    </source>
</evidence>
<evidence type="ECO:0000256" key="5">
    <source>
        <dbReference type="ARBA" id="ARBA00022989"/>
    </source>
</evidence>
<evidence type="ECO:0000256" key="4">
    <source>
        <dbReference type="ARBA" id="ARBA00022692"/>
    </source>
</evidence>
<feature type="transmembrane region" description="Helical" evidence="9">
    <location>
        <begin position="201"/>
        <end position="224"/>
    </location>
</feature>
<evidence type="ECO:0000256" key="2">
    <source>
        <dbReference type="ARBA" id="ARBA00010992"/>
    </source>
</evidence>
<evidence type="ECO:0000256" key="1">
    <source>
        <dbReference type="ARBA" id="ARBA00004141"/>
    </source>
</evidence>
<name>A0A0G4NTS4_PENC3</name>
<keyword evidence="5 9" id="KW-1133">Transmembrane helix</keyword>
<organism evidence="11 12">
    <name type="scientific">Penicillium camemberti (strain FM 013)</name>
    <dbReference type="NCBI Taxonomy" id="1429867"/>
    <lineage>
        <taxon>Eukaryota</taxon>
        <taxon>Fungi</taxon>
        <taxon>Dikarya</taxon>
        <taxon>Ascomycota</taxon>
        <taxon>Pezizomycotina</taxon>
        <taxon>Eurotiomycetes</taxon>
        <taxon>Eurotiomycetidae</taxon>
        <taxon>Eurotiales</taxon>
        <taxon>Aspergillaceae</taxon>
        <taxon>Penicillium</taxon>
    </lineage>
</organism>
<dbReference type="InterPro" id="IPR036259">
    <property type="entry name" value="MFS_trans_sf"/>
</dbReference>
<dbReference type="PRINTS" id="PR00171">
    <property type="entry name" value="SUGRTRNSPORT"/>
</dbReference>
<comment type="subcellular location">
    <subcellularLocation>
        <location evidence="1">Membrane</location>
        <topology evidence="1">Multi-pass membrane protein</topology>
    </subcellularLocation>
</comment>
<feature type="region of interest" description="Disordered" evidence="8">
    <location>
        <begin position="564"/>
        <end position="591"/>
    </location>
</feature>
<feature type="transmembrane region" description="Helical" evidence="9">
    <location>
        <begin position="347"/>
        <end position="372"/>
    </location>
</feature>
<dbReference type="GO" id="GO:0005351">
    <property type="term" value="F:carbohydrate:proton symporter activity"/>
    <property type="evidence" value="ECO:0007669"/>
    <property type="project" value="TreeGrafter"/>
</dbReference>
<dbReference type="Gene3D" id="1.20.1250.20">
    <property type="entry name" value="MFS general substrate transporter like domains"/>
    <property type="match status" value="1"/>
</dbReference>
<dbReference type="SUPFAM" id="SSF103473">
    <property type="entry name" value="MFS general substrate transporter"/>
    <property type="match status" value="1"/>
</dbReference>
<keyword evidence="3 7" id="KW-0813">Transport</keyword>
<proteinExistence type="inferred from homology"/>
<feature type="transmembrane region" description="Helical" evidence="9">
    <location>
        <begin position="308"/>
        <end position="327"/>
    </location>
</feature>
<dbReference type="InterPro" id="IPR005829">
    <property type="entry name" value="Sugar_transporter_CS"/>
</dbReference>
<dbReference type="InterPro" id="IPR005828">
    <property type="entry name" value="MFS_sugar_transport-like"/>
</dbReference>
<dbReference type="GO" id="GO:0016020">
    <property type="term" value="C:membrane"/>
    <property type="evidence" value="ECO:0007669"/>
    <property type="project" value="UniProtKB-SubCell"/>
</dbReference>
<dbReference type="PROSITE" id="PS00216">
    <property type="entry name" value="SUGAR_TRANSPORT_1"/>
    <property type="match status" value="1"/>
</dbReference>
<dbReference type="PROSITE" id="PS00217">
    <property type="entry name" value="SUGAR_TRANSPORT_2"/>
    <property type="match status" value="1"/>
</dbReference>
<evidence type="ECO:0000256" key="9">
    <source>
        <dbReference type="SAM" id="Phobius"/>
    </source>
</evidence>